<organism evidence="9 10">
    <name type="scientific">Amycolatopsis samaneae</name>
    <dbReference type="NCBI Taxonomy" id="664691"/>
    <lineage>
        <taxon>Bacteria</taxon>
        <taxon>Bacillati</taxon>
        <taxon>Actinomycetota</taxon>
        <taxon>Actinomycetes</taxon>
        <taxon>Pseudonocardiales</taxon>
        <taxon>Pseudonocardiaceae</taxon>
        <taxon>Amycolatopsis</taxon>
    </lineage>
</organism>
<feature type="compositionally biased region" description="Acidic residues" evidence="7">
    <location>
        <begin position="296"/>
        <end position="306"/>
    </location>
</feature>
<dbReference type="SMART" id="SM00220">
    <property type="entry name" value="S_TKc"/>
    <property type="match status" value="1"/>
</dbReference>
<dbReference type="PANTHER" id="PTHR43289">
    <property type="entry name" value="MITOGEN-ACTIVATED PROTEIN KINASE KINASE KINASE 20-RELATED"/>
    <property type="match status" value="1"/>
</dbReference>
<feature type="compositionally biased region" description="Basic and acidic residues" evidence="7">
    <location>
        <begin position="285"/>
        <end position="295"/>
    </location>
</feature>
<accession>A0ABW5GUH4</accession>
<evidence type="ECO:0000256" key="4">
    <source>
        <dbReference type="ARBA" id="ARBA00022741"/>
    </source>
</evidence>
<dbReference type="SUPFAM" id="SSF56112">
    <property type="entry name" value="Protein kinase-like (PK-like)"/>
    <property type="match status" value="1"/>
</dbReference>
<keyword evidence="3" id="KW-0808">Transferase</keyword>
<comment type="caution">
    <text evidence="9">The sequence shown here is derived from an EMBL/GenBank/DDBJ whole genome shotgun (WGS) entry which is preliminary data.</text>
</comment>
<feature type="domain" description="Protein kinase" evidence="8">
    <location>
        <begin position="7"/>
        <end position="257"/>
    </location>
</feature>
<dbReference type="Gene3D" id="1.10.510.10">
    <property type="entry name" value="Transferase(Phosphotransferase) domain 1"/>
    <property type="match status" value="1"/>
</dbReference>
<evidence type="ECO:0000256" key="5">
    <source>
        <dbReference type="ARBA" id="ARBA00022777"/>
    </source>
</evidence>
<dbReference type="EC" id="2.7.11.1" evidence="1"/>
<gene>
    <name evidence="9" type="ORF">ACFSYJ_38675</name>
</gene>
<evidence type="ECO:0000313" key="10">
    <source>
        <dbReference type="Proteomes" id="UP001597419"/>
    </source>
</evidence>
<evidence type="ECO:0000313" key="9">
    <source>
        <dbReference type="EMBL" id="MFD2464595.1"/>
    </source>
</evidence>
<feature type="region of interest" description="Disordered" evidence="7">
    <location>
        <begin position="393"/>
        <end position="426"/>
    </location>
</feature>
<keyword evidence="5 9" id="KW-0418">Kinase</keyword>
<sequence>MSIENVAVDLRLLAQGPTATVYAARSAGGVEAVKVFPERFDRDTAAWLDRERKALDTVRSTPSILPIDGVVEYPDGRAGVRMRLCDGSLGALLAAGVRLPVTDVLRLGHAVATALAAAHRADVLHAGVTPHNVLYRNTGEFLLADFGQALRRRFPRDPMHAVEYTAPETLRDDTLSTASDLYGLGAVLYTVLTGAPPFPRRTGQQPGERILQVLREPVPPIRGTGIPAGLSEVVTRLLAKDPDDRPAEAGSVADLFDRLRRTPEIPEVVPVSLPGQERLATAESPGEHETPGGEAKEDEADVEFDDFAGLSRPSTAPAPPARPEPPAPAVPVAAARPSAPANPGGRTLIRTFGGQEAARDTAKHPGRRTGILVGAGIVVAGLAVVPMLSGPEKVAGQASPVAPAAQPADGASSAPPAPRRNVELTAPDDLGTHVRLTWRAEGDLDFVVVVAGERIETMMLVAHRDRAMDVPVDPARQYCFQIRATDGRQVYTSAPVPIRGGHCTQ</sequence>
<dbReference type="Pfam" id="PF00069">
    <property type="entry name" value="Pkinase"/>
    <property type="match status" value="1"/>
</dbReference>
<dbReference type="PROSITE" id="PS50011">
    <property type="entry name" value="PROTEIN_KINASE_DOM"/>
    <property type="match status" value="1"/>
</dbReference>
<dbReference type="RefSeq" id="WP_345385788.1">
    <property type="nucleotide sequence ID" value="NZ_BAABHG010000001.1"/>
</dbReference>
<protein>
    <recommendedName>
        <fullName evidence="1">non-specific serine/threonine protein kinase</fullName>
        <ecNumber evidence="1">2.7.11.1</ecNumber>
    </recommendedName>
</protein>
<feature type="compositionally biased region" description="Low complexity" evidence="7">
    <location>
        <begin position="330"/>
        <end position="343"/>
    </location>
</feature>
<keyword evidence="10" id="KW-1185">Reference proteome</keyword>
<reference evidence="10" key="1">
    <citation type="journal article" date="2019" name="Int. J. Syst. Evol. Microbiol.">
        <title>The Global Catalogue of Microorganisms (GCM) 10K type strain sequencing project: providing services to taxonomists for standard genome sequencing and annotation.</title>
        <authorList>
            <consortium name="The Broad Institute Genomics Platform"/>
            <consortium name="The Broad Institute Genome Sequencing Center for Infectious Disease"/>
            <person name="Wu L."/>
            <person name="Ma J."/>
        </authorList>
    </citation>
    <scope>NUCLEOTIDE SEQUENCE [LARGE SCALE GENOMIC DNA]</scope>
    <source>
        <strain evidence="10">CGMCC 4.7643</strain>
    </source>
</reference>
<dbReference type="GO" id="GO:0004674">
    <property type="term" value="F:protein serine/threonine kinase activity"/>
    <property type="evidence" value="ECO:0007669"/>
    <property type="project" value="UniProtKB-KW"/>
</dbReference>
<keyword evidence="4" id="KW-0547">Nucleotide-binding</keyword>
<evidence type="ECO:0000256" key="7">
    <source>
        <dbReference type="SAM" id="MobiDB-lite"/>
    </source>
</evidence>
<evidence type="ECO:0000256" key="6">
    <source>
        <dbReference type="ARBA" id="ARBA00022840"/>
    </source>
</evidence>
<dbReference type="InterPro" id="IPR000719">
    <property type="entry name" value="Prot_kinase_dom"/>
</dbReference>
<evidence type="ECO:0000256" key="1">
    <source>
        <dbReference type="ARBA" id="ARBA00012513"/>
    </source>
</evidence>
<keyword evidence="6" id="KW-0067">ATP-binding</keyword>
<dbReference type="Proteomes" id="UP001597419">
    <property type="component" value="Unassembled WGS sequence"/>
</dbReference>
<keyword evidence="2 9" id="KW-0723">Serine/threonine-protein kinase</keyword>
<name>A0ABW5GUH4_9PSEU</name>
<evidence type="ECO:0000256" key="2">
    <source>
        <dbReference type="ARBA" id="ARBA00022527"/>
    </source>
</evidence>
<dbReference type="PANTHER" id="PTHR43289:SF6">
    <property type="entry name" value="SERINE_THREONINE-PROTEIN KINASE NEKL-3"/>
    <property type="match status" value="1"/>
</dbReference>
<evidence type="ECO:0000259" key="8">
    <source>
        <dbReference type="PROSITE" id="PS50011"/>
    </source>
</evidence>
<dbReference type="EMBL" id="JBHUKU010000026">
    <property type="protein sequence ID" value="MFD2464595.1"/>
    <property type="molecule type" value="Genomic_DNA"/>
</dbReference>
<proteinExistence type="predicted"/>
<evidence type="ECO:0000256" key="3">
    <source>
        <dbReference type="ARBA" id="ARBA00022679"/>
    </source>
</evidence>
<dbReference type="InterPro" id="IPR011009">
    <property type="entry name" value="Kinase-like_dom_sf"/>
</dbReference>
<feature type="compositionally biased region" description="Pro residues" evidence="7">
    <location>
        <begin position="316"/>
        <end position="329"/>
    </location>
</feature>
<feature type="region of interest" description="Disordered" evidence="7">
    <location>
        <begin position="267"/>
        <end position="344"/>
    </location>
</feature>
<feature type="compositionally biased region" description="Low complexity" evidence="7">
    <location>
        <begin position="394"/>
        <end position="414"/>
    </location>
</feature>